<accession>A0A0F3P2A6</accession>
<name>A0A0F3P2A6_ORITS</name>
<dbReference type="EMBL" id="LAOA01000052">
    <property type="protein sequence ID" value="KJV74443.1"/>
    <property type="molecule type" value="Genomic_DNA"/>
</dbReference>
<gene>
    <name evidence="1" type="ORF">OTSTA716_1282</name>
</gene>
<evidence type="ECO:0000313" key="1">
    <source>
        <dbReference type="EMBL" id="KJV74443.1"/>
    </source>
</evidence>
<reference evidence="1 2" key="1">
    <citation type="submission" date="2015-01" db="EMBL/GenBank/DDBJ databases">
        <title>Genome Sequencing of Rickettsiales.</title>
        <authorList>
            <person name="Daugherty S.C."/>
            <person name="Su Q."/>
            <person name="Abolude K."/>
            <person name="Beier-Sexton M."/>
            <person name="Carlyon J.A."/>
            <person name="Carter R."/>
            <person name="Day N.P."/>
            <person name="Dumler S.J."/>
            <person name="Dyachenko V."/>
            <person name="Godinez A."/>
            <person name="Kurtti T.J."/>
            <person name="Lichay M."/>
            <person name="Mullins K.E."/>
            <person name="Ott S."/>
            <person name="Pappas-Brown V."/>
            <person name="Paris D.H."/>
            <person name="Patel P."/>
            <person name="Richards A.L."/>
            <person name="Sadzewicz L."/>
            <person name="Sears K."/>
            <person name="Seidman D."/>
            <person name="Sengamalay N."/>
            <person name="Stenos J."/>
            <person name="Tallon L.J."/>
            <person name="Vincent G."/>
            <person name="Fraser C.M."/>
            <person name="Munderloh U."/>
            <person name="Dunning-Hotopp J.C."/>
        </authorList>
    </citation>
    <scope>NUCLEOTIDE SEQUENCE [LARGE SCALE GENOMIC DNA]</scope>
    <source>
        <strain evidence="1 2">TA716</strain>
    </source>
</reference>
<sequence>MTHMVRNFTSTNCKIANNNIRNNATVFYQCIGNFISVELRKLTGDNRKALSKTSKQPLSLIVYKLQIYYNNDREELQYSYCSFEKEL</sequence>
<dbReference type="AlphaFoldDB" id="A0A0F3P2A6"/>
<comment type="caution">
    <text evidence="1">The sequence shown here is derived from an EMBL/GenBank/DDBJ whole genome shotgun (WGS) entry which is preliminary data.</text>
</comment>
<evidence type="ECO:0000313" key="2">
    <source>
        <dbReference type="Proteomes" id="UP000033671"/>
    </source>
</evidence>
<protein>
    <submittedName>
        <fullName evidence="1">Uncharacterized protein</fullName>
    </submittedName>
</protein>
<proteinExistence type="predicted"/>
<dbReference type="PATRIC" id="fig|1359175.3.peg.2292"/>
<dbReference type="Proteomes" id="UP000033671">
    <property type="component" value="Unassembled WGS sequence"/>
</dbReference>
<organism evidence="1 2">
    <name type="scientific">Orientia tsutsugamushi str. TA716</name>
    <dbReference type="NCBI Taxonomy" id="1359175"/>
    <lineage>
        <taxon>Bacteria</taxon>
        <taxon>Pseudomonadati</taxon>
        <taxon>Pseudomonadota</taxon>
        <taxon>Alphaproteobacteria</taxon>
        <taxon>Rickettsiales</taxon>
        <taxon>Rickettsiaceae</taxon>
        <taxon>Rickettsieae</taxon>
        <taxon>Orientia</taxon>
    </lineage>
</organism>